<evidence type="ECO:0000256" key="2">
    <source>
        <dbReference type="ARBA" id="ARBA00022448"/>
    </source>
</evidence>
<feature type="transmembrane region" description="Helical" evidence="6">
    <location>
        <begin position="241"/>
        <end position="259"/>
    </location>
</feature>
<feature type="transmembrane region" description="Helical" evidence="6">
    <location>
        <begin position="439"/>
        <end position="462"/>
    </location>
</feature>
<evidence type="ECO:0000256" key="5">
    <source>
        <dbReference type="ARBA" id="ARBA00023136"/>
    </source>
</evidence>
<keyword evidence="8" id="KW-1185">Reference proteome</keyword>
<feature type="transmembrane region" description="Helical" evidence="6">
    <location>
        <begin position="377"/>
        <end position="398"/>
    </location>
</feature>
<feature type="transmembrane region" description="Helical" evidence="6">
    <location>
        <begin position="330"/>
        <end position="356"/>
    </location>
</feature>
<keyword evidence="2" id="KW-0813">Transport</keyword>
<reference evidence="7 8" key="1">
    <citation type="submission" date="2022-01" db="EMBL/GenBank/DDBJ databases">
        <authorList>
            <person name="Won M."/>
            <person name="Kim S.-J."/>
            <person name="Kwon S.-W."/>
        </authorList>
    </citation>
    <scope>NUCLEOTIDE SEQUENCE [LARGE SCALE GENOMIC DNA]</scope>
    <source>
        <strain evidence="7 8">KCTC 23505</strain>
    </source>
</reference>
<dbReference type="RefSeq" id="WP_235705877.1">
    <property type="nucleotide sequence ID" value="NZ_JAKGBZ010000062.1"/>
</dbReference>
<dbReference type="Pfam" id="PF13520">
    <property type="entry name" value="AA_permease_2"/>
    <property type="match status" value="1"/>
</dbReference>
<evidence type="ECO:0000256" key="1">
    <source>
        <dbReference type="ARBA" id="ARBA00004141"/>
    </source>
</evidence>
<comment type="subcellular location">
    <subcellularLocation>
        <location evidence="1">Membrane</location>
        <topology evidence="1">Multi-pass membrane protein</topology>
    </subcellularLocation>
</comment>
<evidence type="ECO:0000313" key="7">
    <source>
        <dbReference type="EMBL" id="MCF3948583.1"/>
    </source>
</evidence>
<comment type="caution">
    <text evidence="7">The sequence shown here is derived from an EMBL/GenBank/DDBJ whole genome shotgun (WGS) entry which is preliminary data.</text>
</comment>
<sequence>MSERPDDTRILDQDTATLHQMGYAQELARRMRTFQNFAISFSIICIVSGGINSFSQGIASVGGASIGIGWPLSCLFSLFFAIAMGQIGSAYPTAGGLYHWASLLGGRFLGWITAWFNLIGLITVLAAINVGTYLFLLGALAPALGIDTAALTPGTPTAHSILVQTMIVGGITLSQGVVNHLGIRLTSKLTDFSGYLILGSALALTVALLAYAPHLDLSRLWTFTNYSGKAGGSTWPHTGNLTYLFLLGLLLPAYTVTGFDASAHTAEETIDAARSIPRGMIHSVVWSGLFGWTMLSAVILAVPNMDQAAAQGGNVFFWIMDHVIPAGLKLPLYVAIAIAQYLCGLATVTSASRMVFAFSRDGGLPGSRYLRKVSHSFRTPMIAIWAVALLSIAFTIYAPVYTTIAAVCVIFLYISYLLPIVAGLLAFRRSWTVMGPFDVGLLYPVVAVLAIIGAAVLLYVGVQPPNNQALTVTLGVLALTSVIWFGFERKRFQGPPINREQIAARAGLIASEEHALEGSAD</sequence>
<evidence type="ECO:0000256" key="3">
    <source>
        <dbReference type="ARBA" id="ARBA00022692"/>
    </source>
</evidence>
<accession>A0ABS9E0V6</accession>
<feature type="transmembrane region" description="Helical" evidence="6">
    <location>
        <begin position="161"/>
        <end position="182"/>
    </location>
</feature>
<dbReference type="PANTHER" id="PTHR45649:SF26">
    <property type="entry name" value="OS04G0435100 PROTEIN"/>
    <property type="match status" value="1"/>
</dbReference>
<organism evidence="7 8">
    <name type="scientific">Acidiphilium iwatense</name>
    <dbReference type="NCBI Taxonomy" id="768198"/>
    <lineage>
        <taxon>Bacteria</taxon>
        <taxon>Pseudomonadati</taxon>
        <taxon>Pseudomonadota</taxon>
        <taxon>Alphaproteobacteria</taxon>
        <taxon>Acetobacterales</taxon>
        <taxon>Acidocellaceae</taxon>
        <taxon>Acidiphilium</taxon>
    </lineage>
</organism>
<feature type="transmembrane region" description="Helical" evidence="6">
    <location>
        <begin position="37"/>
        <end position="55"/>
    </location>
</feature>
<evidence type="ECO:0000313" key="8">
    <source>
        <dbReference type="Proteomes" id="UP001521209"/>
    </source>
</evidence>
<feature type="transmembrane region" description="Helical" evidence="6">
    <location>
        <begin position="280"/>
        <end position="302"/>
    </location>
</feature>
<feature type="transmembrane region" description="Helical" evidence="6">
    <location>
        <begin position="194"/>
        <end position="212"/>
    </location>
</feature>
<dbReference type="Gene3D" id="1.20.1740.10">
    <property type="entry name" value="Amino acid/polyamine transporter I"/>
    <property type="match status" value="1"/>
</dbReference>
<feature type="transmembrane region" description="Helical" evidence="6">
    <location>
        <begin position="108"/>
        <end position="141"/>
    </location>
</feature>
<feature type="transmembrane region" description="Helical" evidence="6">
    <location>
        <begin position="404"/>
        <end position="427"/>
    </location>
</feature>
<dbReference type="EMBL" id="JAKGBZ010000062">
    <property type="protein sequence ID" value="MCF3948583.1"/>
    <property type="molecule type" value="Genomic_DNA"/>
</dbReference>
<feature type="transmembrane region" description="Helical" evidence="6">
    <location>
        <begin position="468"/>
        <end position="487"/>
    </location>
</feature>
<evidence type="ECO:0000256" key="6">
    <source>
        <dbReference type="SAM" id="Phobius"/>
    </source>
</evidence>
<dbReference type="InterPro" id="IPR002293">
    <property type="entry name" value="AA/rel_permease1"/>
</dbReference>
<dbReference type="Proteomes" id="UP001521209">
    <property type="component" value="Unassembled WGS sequence"/>
</dbReference>
<dbReference type="PANTHER" id="PTHR45649">
    <property type="entry name" value="AMINO-ACID PERMEASE BAT1"/>
    <property type="match status" value="1"/>
</dbReference>
<proteinExistence type="predicted"/>
<keyword evidence="5 6" id="KW-0472">Membrane</keyword>
<gene>
    <name evidence="7" type="ORF">L2A60_18120</name>
</gene>
<name>A0ABS9E0V6_9PROT</name>
<evidence type="ECO:0000256" key="4">
    <source>
        <dbReference type="ARBA" id="ARBA00022989"/>
    </source>
</evidence>
<dbReference type="PIRSF" id="PIRSF006060">
    <property type="entry name" value="AA_transporter"/>
    <property type="match status" value="1"/>
</dbReference>
<keyword evidence="4 6" id="KW-1133">Transmembrane helix</keyword>
<keyword evidence="3 6" id="KW-0812">Transmembrane</keyword>
<protein>
    <submittedName>
        <fullName evidence="7">Amino acid permease</fullName>
    </submittedName>
</protein>